<dbReference type="Pfam" id="PF10844">
    <property type="entry name" value="DUF2577"/>
    <property type="match status" value="1"/>
</dbReference>
<dbReference type="AlphaFoldDB" id="A0A1G5JXU7"/>
<keyword evidence="2" id="KW-1185">Reference proteome</keyword>
<dbReference type="OrthoDB" id="95576at2"/>
<reference evidence="1 2" key="1">
    <citation type="submission" date="2016-10" db="EMBL/GenBank/DDBJ databases">
        <authorList>
            <person name="de Groot N.N."/>
        </authorList>
    </citation>
    <scope>NUCLEOTIDE SEQUENCE [LARGE SCALE GENOMIC DNA]</scope>
    <source>
        <strain evidence="1 2">DSM 18978</strain>
    </source>
</reference>
<dbReference type="Proteomes" id="UP000198636">
    <property type="component" value="Unassembled WGS sequence"/>
</dbReference>
<sequence>MNLLNVIKTAGMQAVDSTNPVGIFYGTVVSTNPIKVNVDQRFTLTSEFIVMPESLTGYEIDLAHTHQCSNGSTAAALNKIIVRSGLKEGDKVILLRLQGGQKYLILDKEAAI</sequence>
<evidence type="ECO:0008006" key="3">
    <source>
        <dbReference type="Google" id="ProtNLM"/>
    </source>
</evidence>
<evidence type="ECO:0000313" key="2">
    <source>
        <dbReference type="Proteomes" id="UP000198636"/>
    </source>
</evidence>
<gene>
    <name evidence="1" type="ORF">SAMN03080606_03111</name>
</gene>
<accession>A0A1G5JXU7</accession>
<protein>
    <recommendedName>
        <fullName evidence="3">DUF2577 domain-containing protein</fullName>
    </recommendedName>
</protein>
<evidence type="ECO:0000313" key="1">
    <source>
        <dbReference type="EMBL" id="SCY93195.1"/>
    </source>
</evidence>
<organism evidence="1 2">
    <name type="scientific">Alkaliphilus peptidifermentans DSM 18978</name>
    <dbReference type="NCBI Taxonomy" id="1120976"/>
    <lineage>
        <taxon>Bacteria</taxon>
        <taxon>Bacillati</taxon>
        <taxon>Bacillota</taxon>
        <taxon>Clostridia</taxon>
        <taxon>Peptostreptococcales</taxon>
        <taxon>Natronincolaceae</taxon>
        <taxon>Alkaliphilus</taxon>
    </lineage>
</organism>
<dbReference type="RefSeq" id="WP_091545408.1">
    <property type="nucleotide sequence ID" value="NZ_FMUS01000022.1"/>
</dbReference>
<dbReference type="InterPro" id="IPR022555">
    <property type="entry name" value="DUF2577"/>
</dbReference>
<proteinExistence type="predicted"/>
<name>A0A1G5JXU7_9FIRM</name>
<dbReference type="STRING" id="1120976.SAMN03080606_03111"/>
<dbReference type="EMBL" id="FMUS01000022">
    <property type="protein sequence ID" value="SCY93195.1"/>
    <property type="molecule type" value="Genomic_DNA"/>
</dbReference>